<feature type="region of interest" description="Disordered" evidence="1">
    <location>
        <begin position="32"/>
        <end position="58"/>
    </location>
</feature>
<name>A0A2N0NUE5_9GLOM</name>
<gene>
    <name evidence="2" type="ORF">RhiirA5_384119</name>
</gene>
<protein>
    <submittedName>
        <fullName evidence="2">Uncharacterized protein</fullName>
    </submittedName>
</protein>
<reference evidence="2 3" key="1">
    <citation type="submission" date="2016-04" db="EMBL/GenBank/DDBJ databases">
        <title>Genome analyses suggest a sexual origin of heterokaryosis in a supposedly ancient asexual fungus.</title>
        <authorList>
            <person name="Ropars J."/>
            <person name="Sedzielewska K."/>
            <person name="Noel J."/>
            <person name="Charron P."/>
            <person name="Farinelli L."/>
            <person name="Marton T."/>
            <person name="Kruger M."/>
            <person name="Pelin A."/>
            <person name="Brachmann A."/>
            <person name="Corradi N."/>
        </authorList>
    </citation>
    <scope>NUCLEOTIDE SEQUENCE [LARGE SCALE GENOMIC DNA]</scope>
    <source>
        <strain evidence="2 3">A5</strain>
    </source>
</reference>
<feature type="compositionally biased region" description="Polar residues" evidence="1">
    <location>
        <begin position="45"/>
        <end position="58"/>
    </location>
</feature>
<dbReference type="EMBL" id="LLXJ01002765">
    <property type="protein sequence ID" value="PKB98177.1"/>
    <property type="molecule type" value="Genomic_DNA"/>
</dbReference>
<feature type="non-terminal residue" evidence="2">
    <location>
        <position position="1"/>
    </location>
</feature>
<dbReference type="AlphaFoldDB" id="A0A2N0NUE5"/>
<dbReference type="VEuPathDB" id="FungiDB:RhiirFUN_000424"/>
<dbReference type="Proteomes" id="UP000232722">
    <property type="component" value="Unassembled WGS sequence"/>
</dbReference>
<reference evidence="2 3" key="2">
    <citation type="submission" date="2017-09" db="EMBL/GenBank/DDBJ databases">
        <title>Extensive intraspecific genome diversity in a model arbuscular mycorrhizal fungus.</title>
        <authorList>
            <person name="Chen E.C."/>
            <person name="Morin E."/>
            <person name="Beaudet D."/>
            <person name="Noel J."/>
            <person name="Ndikumana S."/>
            <person name="Charron P."/>
            <person name="St-Onge C."/>
            <person name="Giorgi J."/>
            <person name="Grigoriev I.V."/>
            <person name="Roux C."/>
            <person name="Martin F.M."/>
            <person name="Corradi N."/>
        </authorList>
    </citation>
    <scope>NUCLEOTIDE SEQUENCE [LARGE SCALE GENOMIC DNA]</scope>
    <source>
        <strain evidence="2 3">A5</strain>
    </source>
</reference>
<dbReference type="VEuPathDB" id="FungiDB:RhiirFUN_007237"/>
<proteinExistence type="predicted"/>
<evidence type="ECO:0000256" key="1">
    <source>
        <dbReference type="SAM" id="MobiDB-lite"/>
    </source>
</evidence>
<sequence length="186" mass="21171">LVGVFPGLLVFIGKARLSKVCAHNIEELHLHSGKQGRGGKKQSGTAKRSNDPNVSSENWSTVKQSMEMLLKQLNVRNQVMGDDDNPRTIQSTTKVEIAKEILDEEPMIEYRPPFLNGLDLDAFFKKYQISLEVQGAQHRFHSTSWYKDVKNLGTSLIMIDKNDAYVKLMKFLFLKYCMTKNGNLYS</sequence>
<comment type="caution">
    <text evidence="2">The sequence shown here is derived from an EMBL/GenBank/DDBJ whole genome shotgun (WGS) entry which is preliminary data.</text>
</comment>
<evidence type="ECO:0000313" key="3">
    <source>
        <dbReference type="Proteomes" id="UP000232722"/>
    </source>
</evidence>
<evidence type="ECO:0000313" key="2">
    <source>
        <dbReference type="EMBL" id="PKB98177.1"/>
    </source>
</evidence>
<accession>A0A2N0NUE5</accession>
<dbReference type="VEuPathDB" id="FungiDB:FUN_005066"/>
<organism evidence="2 3">
    <name type="scientific">Rhizophagus irregularis</name>
    <dbReference type="NCBI Taxonomy" id="588596"/>
    <lineage>
        <taxon>Eukaryota</taxon>
        <taxon>Fungi</taxon>
        <taxon>Fungi incertae sedis</taxon>
        <taxon>Mucoromycota</taxon>
        <taxon>Glomeromycotina</taxon>
        <taxon>Glomeromycetes</taxon>
        <taxon>Glomerales</taxon>
        <taxon>Glomeraceae</taxon>
        <taxon>Rhizophagus</taxon>
    </lineage>
</organism>
<dbReference type="VEuPathDB" id="FungiDB:FUN_020722"/>